<keyword evidence="4" id="KW-1185">Reference proteome</keyword>
<evidence type="ECO:0000313" key="4">
    <source>
        <dbReference type="Proteomes" id="UP000002754"/>
    </source>
</evidence>
<organism evidence="2 4">
    <name type="scientific">Alkalihalobacillus alcalophilus ATCC 27647 = CGMCC 1.3604</name>
    <dbReference type="NCBI Taxonomy" id="1218173"/>
    <lineage>
        <taxon>Bacteria</taxon>
        <taxon>Bacillati</taxon>
        <taxon>Bacillota</taxon>
        <taxon>Bacilli</taxon>
        <taxon>Bacillales</taxon>
        <taxon>Bacillaceae</taxon>
        <taxon>Alkalihalobacillus</taxon>
    </lineage>
</organism>
<dbReference type="Pfam" id="PF00583">
    <property type="entry name" value="Acetyltransf_1"/>
    <property type="match status" value="1"/>
</dbReference>
<evidence type="ECO:0000313" key="3">
    <source>
        <dbReference type="EMBL" id="THG89703.1"/>
    </source>
</evidence>
<dbReference type="GO" id="GO:0016747">
    <property type="term" value="F:acyltransferase activity, transferring groups other than amino-acyl groups"/>
    <property type="evidence" value="ECO:0007669"/>
    <property type="project" value="InterPro"/>
</dbReference>
<dbReference type="PROSITE" id="PS51186">
    <property type="entry name" value="GNAT"/>
    <property type="match status" value="1"/>
</dbReference>
<dbReference type="AlphaFoldDB" id="A0A094X9V4"/>
<dbReference type="EMBL" id="JALP01000202">
    <property type="protein sequence ID" value="THG89703.1"/>
    <property type="molecule type" value="Genomic_DNA"/>
</dbReference>
<reference evidence="3 5" key="2">
    <citation type="submission" date="2014-01" db="EMBL/GenBank/DDBJ databases">
        <title>Draft genome sequencing of Bacillus alcalophilus CGMCC 1.3604.</title>
        <authorList>
            <person name="Yang J."/>
            <person name="Diao L."/>
            <person name="Yang S."/>
        </authorList>
    </citation>
    <scope>NUCLEOTIDE SEQUENCE [LARGE SCALE GENOMIC DNA]</scope>
    <source>
        <strain evidence="3 5">CGMCC 1.3604</strain>
    </source>
</reference>
<dbReference type="EMBL" id="ALPT02000132">
    <property type="protein sequence ID" value="KGA95550.1"/>
    <property type="molecule type" value="Genomic_DNA"/>
</dbReference>
<name>A0A094X9V4_ALKAL</name>
<evidence type="ECO:0000313" key="2">
    <source>
        <dbReference type="EMBL" id="KGA95550.1"/>
    </source>
</evidence>
<dbReference type="Proteomes" id="UP000297014">
    <property type="component" value="Unassembled WGS sequence"/>
</dbReference>
<dbReference type="OrthoDB" id="9812289at2"/>
<reference evidence="2 4" key="1">
    <citation type="journal article" date="2014" name="Genome Announc.">
        <title>Draft Genome Sequence of Bacillus alcalophilus AV1934, a Classic Alkaliphile Isolated from Human Feces in 1934.</title>
        <authorList>
            <person name="Attie O."/>
            <person name="Jayaprakash A."/>
            <person name="Shah H."/>
            <person name="Paulsen I.T."/>
            <person name="Morino M."/>
            <person name="Takahashi Y."/>
            <person name="Narumi I."/>
            <person name="Sachidanandam R."/>
            <person name="Satoh K."/>
            <person name="Ito M."/>
            <person name="Krulwich T.A."/>
        </authorList>
    </citation>
    <scope>NUCLEOTIDE SEQUENCE [LARGE SCALE GENOMIC DNA]</scope>
    <source>
        <strain evidence="2 4">AV1934</strain>
    </source>
</reference>
<evidence type="ECO:0000259" key="1">
    <source>
        <dbReference type="PROSITE" id="PS51186"/>
    </source>
</evidence>
<dbReference type="InterPro" id="IPR000182">
    <property type="entry name" value="GNAT_dom"/>
</dbReference>
<dbReference type="STRING" id="1218173.BALCAV_0221910"/>
<dbReference type="Proteomes" id="UP000002754">
    <property type="component" value="Unassembled WGS sequence"/>
</dbReference>
<protein>
    <recommendedName>
        <fullName evidence="1">N-acetyltransferase domain-containing protein</fullName>
    </recommendedName>
</protein>
<dbReference type="CDD" id="cd04301">
    <property type="entry name" value="NAT_SF"/>
    <property type="match status" value="1"/>
</dbReference>
<feature type="domain" description="N-acetyltransferase" evidence="1">
    <location>
        <begin position="3"/>
        <end position="147"/>
    </location>
</feature>
<dbReference type="Gene3D" id="3.40.630.30">
    <property type="match status" value="1"/>
</dbReference>
<dbReference type="eggNOG" id="COG3153">
    <property type="taxonomic scope" value="Bacteria"/>
</dbReference>
<dbReference type="InterPro" id="IPR016181">
    <property type="entry name" value="Acyl_CoA_acyltransferase"/>
</dbReference>
<proteinExistence type="predicted"/>
<accession>A0A094X9V4</accession>
<evidence type="ECO:0000313" key="5">
    <source>
        <dbReference type="Proteomes" id="UP000297014"/>
    </source>
</evidence>
<sequence length="148" mass="17590">MKLSFSQLESIPSQKELTELIRLHNKIFDQTSDFTEKLRQQPHILIHLAYNNNQLVGYKMGYQLTKEKFYSWLGGVDPDYRHYGIASSLMQMQHDTLREHGYQIVQTKTMNKWRNMLVLNIKNGFDVLETYTDKKGRHKIILEKELTK</sequence>
<dbReference type="SUPFAM" id="SSF55729">
    <property type="entry name" value="Acyl-CoA N-acyltransferases (Nat)"/>
    <property type="match status" value="1"/>
</dbReference>
<dbReference type="RefSeq" id="WP_003323713.1">
    <property type="nucleotide sequence ID" value="NZ_ALPT02000132.1"/>
</dbReference>
<comment type="caution">
    <text evidence="2">The sequence shown here is derived from an EMBL/GenBank/DDBJ whole genome shotgun (WGS) entry which is preliminary data.</text>
</comment>
<gene>
    <name evidence="3" type="ORF">AJ85_15625</name>
    <name evidence="2" type="ORF">BALCAV_0221910</name>
</gene>